<feature type="region of interest" description="Disordered" evidence="1">
    <location>
        <begin position="16"/>
        <end position="44"/>
    </location>
</feature>
<sequence>MALSVTLVAALPSSPSNMSYNQEITTSASTSTTTRDRPPKSRNRLPESKLTITVVDLNGNPTQLPRITTRECIGILHKSFKEVLDEEKDLAWEKLNEKFDYPPEMGSYKKFKSMLVNEYVFNRVDPPNDPTGTDGYIGKVDRWAKEDEAAHRSGASVPFADLEEERARNWARPRVKQNLDNTLMFPNQADSDVYRQMQLFAVSDQSLRGPKVDVSPTGLPSIYASMGMDAQDRVVPSAVDRMNEDTAPCVLQVRVTAKFSSDAAEGLVFKPSETIRNPPNDEILTLGAVKGIYIQWPKHDIIIRMKPKAPPIRQPKDSMPPPIEPNVEASIGQALTDPHFGCGPALEVEDVLPNLPPIKTVVRASSSPSLPYQKKDTKGRQQGKGSDKAATGKGLQEP</sequence>
<dbReference type="PANTHER" id="PTHR33018:SF30">
    <property type="entry name" value="OS02G0502850 PROTEIN"/>
    <property type="match status" value="1"/>
</dbReference>
<dbReference type="Proteomes" id="UP000006038">
    <property type="component" value="Chromosome 9"/>
</dbReference>
<accession>J3MWC5</accession>
<dbReference type="EnsemblPlants" id="OB09G13040.1">
    <property type="protein sequence ID" value="OB09G13040.1"/>
    <property type="gene ID" value="OB09G13040"/>
</dbReference>
<feature type="compositionally biased region" description="Basic and acidic residues" evidence="1">
    <location>
        <begin position="34"/>
        <end position="44"/>
    </location>
</feature>
<protein>
    <submittedName>
        <fullName evidence="2">Uncharacterized protein</fullName>
    </submittedName>
</protein>
<dbReference type="PANTHER" id="PTHR33018">
    <property type="entry name" value="OS10G0338966 PROTEIN-RELATED"/>
    <property type="match status" value="1"/>
</dbReference>
<dbReference type="HOGENOM" id="CLU_693320_0_0_1"/>
<evidence type="ECO:0000313" key="3">
    <source>
        <dbReference type="Proteomes" id="UP000006038"/>
    </source>
</evidence>
<reference evidence="2" key="2">
    <citation type="submission" date="2013-04" db="UniProtKB">
        <authorList>
            <consortium name="EnsemblPlants"/>
        </authorList>
    </citation>
    <scope>IDENTIFICATION</scope>
</reference>
<feature type="region of interest" description="Disordered" evidence="1">
    <location>
        <begin position="362"/>
        <end position="398"/>
    </location>
</feature>
<dbReference type="Gramene" id="OB09G13040.1">
    <property type="protein sequence ID" value="OB09G13040.1"/>
    <property type="gene ID" value="OB09G13040"/>
</dbReference>
<organism evidence="2">
    <name type="scientific">Oryza brachyantha</name>
    <name type="common">malo sina</name>
    <dbReference type="NCBI Taxonomy" id="4533"/>
    <lineage>
        <taxon>Eukaryota</taxon>
        <taxon>Viridiplantae</taxon>
        <taxon>Streptophyta</taxon>
        <taxon>Embryophyta</taxon>
        <taxon>Tracheophyta</taxon>
        <taxon>Spermatophyta</taxon>
        <taxon>Magnoliopsida</taxon>
        <taxon>Liliopsida</taxon>
        <taxon>Poales</taxon>
        <taxon>Poaceae</taxon>
        <taxon>BOP clade</taxon>
        <taxon>Oryzoideae</taxon>
        <taxon>Oryzeae</taxon>
        <taxon>Oryzinae</taxon>
        <taxon>Oryza</taxon>
    </lineage>
</organism>
<reference evidence="2" key="1">
    <citation type="journal article" date="2013" name="Nat. Commun.">
        <title>Whole-genome sequencing of Oryza brachyantha reveals mechanisms underlying Oryza genome evolution.</title>
        <authorList>
            <person name="Chen J."/>
            <person name="Huang Q."/>
            <person name="Gao D."/>
            <person name="Wang J."/>
            <person name="Lang Y."/>
            <person name="Liu T."/>
            <person name="Li B."/>
            <person name="Bai Z."/>
            <person name="Luis Goicoechea J."/>
            <person name="Liang C."/>
            <person name="Chen C."/>
            <person name="Zhang W."/>
            <person name="Sun S."/>
            <person name="Liao Y."/>
            <person name="Zhang X."/>
            <person name="Yang L."/>
            <person name="Song C."/>
            <person name="Wang M."/>
            <person name="Shi J."/>
            <person name="Liu G."/>
            <person name="Liu J."/>
            <person name="Zhou H."/>
            <person name="Zhou W."/>
            <person name="Yu Q."/>
            <person name="An N."/>
            <person name="Chen Y."/>
            <person name="Cai Q."/>
            <person name="Wang B."/>
            <person name="Liu B."/>
            <person name="Min J."/>
            <person name="Huang Y."/>
            <person name="Wu H."/>
            <person name="Li Z."/>
            <person name="Zhang Y."/>
            <person name="Yin Y."/>
            <person name="Song W."/>
            <person name="Jiang J."/>
            <person name="Jackson S.A."/>
            <person name="Wing R.A."/>
            <person name="Wang J."/>
            <person name="Chen M."/>
        </authorList>
    </citation>
    <scope>NUCLEOTIDE SEQUENCE [LARGE SCALE GENOMIC DNA]</scope>
    <source>
        <strain evidence="2">cv. IRGC 101232</strain>
    </source>
</reference>
<keyword evidence="3" id="KW-1185">Reference proteome</keyword>
<dbReference type="AlphaFoldDB" id="J3MWC5"/>
<evidence type="ECO:0000256" key="1">
    <source>
        <dbReference type="SAM" id="MobiDB-lite"/>
    </source>
</evidence>
<name>J3MWC5_ORYBR</name>
<evidence type="ECO:0000313" key="2">
    <source>
        <dbReference type="EnsemblPlants" id="OB09G13040.1"/>
    </source>
</evidence>
<proteinExistence type="predicted"/>